<evidence type="ECO:0000313" key="3">
    <source>
        <dbReference type="Proteomes" id="UP000177300"/>
    </source>
</evidence>
<dbReference type="EMBL" id="MFBY01000059">
    <property type="protein sequence ID" value="OGE12306.1"/>
    <property type="molecule type" value="Genomic_DNA"/>
</dbReference>
<dbReference type="PANTHER" id="PTHR43630">
    <property type="entry name" value="POLY-BETA-1,6-N-ACETYL-D-GLUCOSAMINE SYNTHASE"/>
    <property type="match status" value="1"/>
</dbReference>
<reference evidence="2 3" key="1">
    <citation type="journal article" date="2016" name="Nat. Commun.">
        <title>Thousands of microbial genomes shed light on interconnected biogeochemical processes in an aquifer system.</title>
        <authorList>
            <person name="Anantharaman K."/>
            <person name="Brown C.T."/>
            <person name="Hug L.A."/>
            <person name="Sharon I."/>
            <person name="Castelle C.J."/>
            <person name="Probst A.J."/>
            <person name="Thomas B.C."/>
            <person name="Singh A."/>
            <person name="Wilkins M.J."/>
            <person name="Karaoz U."/>
            <person name="Brodie E.L."/>
            <person name="Williams K.H."/>
            <person name="Hubbard S.S."/>
            <person name="Banfield J.F."/>
        </authorList>
    </citation>
    <scope>NUCLEOTIDE SEQUENCE [LARGE SCALE GENOMIC DNA]</scope>
</reference>
<proteinExistence type="predicted"/>
<comment type="caution">
    <text evidence="2">The sequence shown here is derived from an EMBL/GenBank/DDBJ whole genome shotgun (WGS) entry which is preliminary data.</text>
</comment>
<dbReference type="InterPro" id="IPR001173">
    <property type="entry name" value="Glyco_trans_2-like"/>
</dbReference>
<dbReference type="SUPFAM" id="SSF53448">
    <property type="entry name" value="Nucleotide-diphospho-sugar transferases"/>
    <property type="match status" value="1"/>
</dbReference>
<evidence type="ECO:0000313" key="2">
    <source>
        <dbReference type="EMBL" id="OGE12306.1"/>
    </source>
</evidence>
<dbReference type="CDD" id="cd02511">
    <property type="entry name" value="Beta4Glucosyltransferase"/>
    <property type="match status" value="1"/>
</dbReference>
<accession>A0A1F5I7E2</accession>
<feature type="domain" description="Glycosyltransferase 2-like" evidence="1">
    <location>
        <begin position="4"/>
        <end position="138"/>
    </location>
</feature>
<dbReference type="Proteomes" id="UP000177300">
    <property type="component" value="Unassembled WGS sequence"/>
</dbReference>
<dbReference type="PANTHER" id="PTHR43630:SF2">
    <property type="entry name" value="GLYCOSYLTRANSFERASE"/>
    <property type="match status" value="1"/>
</dbReference>
<dbReference type="Gene3D" id="3.90.550.10">
    <property type="entry name" value="Spore Coat Polysaccharide Biosynthesis Protein SpsA, Chain A"/>
    <property type="match status" value="1"/>
</dbReference>
<protein>
    <recommendedName>
        <fullName evidence="1">Glycosyltransferase 2-like domain-containing protein</fullName>
    </recommendedName>
</protein>
<name>A0A1F5I7E2_9BACT</name>
<evidence type="ECO:0000259" key="1">
    <source>
        <dbReference type="Pfam" id="PF00535"/>
    </source>
</evidence>
<sequence length="258" mass="30047">MKISALILTKNEEEMIEDCLKQLDFVDEIIVLDQFSSDETADIAQKYTNKVLKTNNIDFDKNRMLLASEAKGEWLLYVDSDERISTDLRKEILEAVEKNKISAYFIPRKNYILGKWLKHGGFWPDYVPKLFQKSKLRGWTGTVHESPIFSGESSKLVNPLEHMTARSLNKMLEKTIKWAKIEAELASYANHPRVNIVRVIKTFISEFLSRYFLNLGLLDGTQGLIQALFQAYHRSIMLVYLWEIQNKTQEKFKAFKNV</sequence>
<dbReference type="AlphaFoldDB" id="A0A1F5I7E2"/>
<dbReference type="InterPro" id="IPR029044">
    <property type="entry name" value="Nucleotide-diphossugar_trans"/>
</dbReference>
<dbReference type="Pfam" id="PF00535">
    <property type="entry name" value="Glycos_transf_2"/>
    <property type="match status" value="1"/>
</dbReference>
<gene>
    <name evidence="2" type="ORF">A3G14_03575</name>
</gene>
<organism evidence="2 3">
    <name type="scientific">Candidatus Curtissbacteria bacterium RIFCSPLOWO2_12_FULL_38_9</name>
    <dbReference type="NCBI Taxonomy" id="1797735"/>
    <lineage>
        <taxon>Bacteria</taxon>
        <taxon>Candidatus Curtissiibacteriota</taxon>
    </lineage>
</organism>